<sequence>MAKFDVISIGDTQYDVFLELEEKTKLFKDDGYQYLGVAFPEKIPAKKYTAVPAVGNSANVAIGASRLGLKAAFYTHLGSDQVGKEEVEIFKKEKVATDYVVWDKERGSNFSAVLNYQGDRTIIVHHEHRPYKLPKFADAKWVYYSSLAEGHDILHHEIPEYVKKSGAKLGFNPGSFQIREGLEPYRELLKVTSVLLVNKQEAQTLLGVRENPPTGGEKTLLQGLKEWGPEIVIITDNGNGSHAFDGKEYFHRDIFKVPVIEMTGAGDAYSTGFVAALAYGKDIQTAMTWGAANAASVIQYIGAREGLLKKDELEKRILNLVEDV</sequence>
<evidence type="ECO:0000256" key="2">
    <source>
        <dbReference type="ARBA" id="ARBA00022777"/>
    </source>
</evidence>
<dbReference type="GO" id="GO:0016301">
    <property type="term" value="F:kinase activity"/>
    <property type="evidence" value="ECO:0007669"/>
    <property type="project" value="UniProtKB-KW"/>
</dbReference>
<keyword evidence="1" id="KW-0808">Transferase</keyword>
<dbReference type="PANTHER" id="PTHR10584:SF166">
    <property type="entry name" value="RIBOKINASE"/>
    <property type="match status" value="1"/>
</dbReference>
<dbReference type="STRING" id="1802461.A3B24_00550"/>
<dbReference type="SUPFAM" id="SSF53613">
    <property type="entry name" value="Ribokinase-like"/>
    <property type="match status" value="1"/>
</dbReference>
<gene>
    <name evidence="4" type="ORF">A3B24_00550</name>
</gene>
<dbReference type="EMBL" id="MHUG01000024">
    <property type="protein sequence ID" value="OHA72713.1"/>
    <property type="molecule type" value="Genomic_DNA"/>
</dbReference>
<dbReference type="Pfam" id="PF00294">
    <property type="entry name" value="PfkB"/>
    <property type="match status" value="1"/>
</dbReference>
<dbReference type="InterPro" id="IPR029056">
    <property type="entry name" value="Ribokinase-like"/>
</dbReference>
<protein>
    <recommendedName>
        <fullName evidence="3">Carbohydrate kinase PfkB domain-containing protein</fullName>
    </recommendedName>
</protein>
<evidence type="ECO:0000256" key="1">
    <source>
        <dbReference type="ARBA" id="ARBA00022679"/>
    </source>
</evidence>
<proteinExistence type="predicted"/>
<organism evidence="4 5">
    <name type="scientific">Candidatus Wildermuthbacteria bacterium RIFCSPLOWO2_01_FULL_48_16</name>
    <dbReference type="NCBI Taxonomy" id="1802461"/>
    <lineage>
        <taxon>Bacteria</taxon>
        <taxon>Candidatus Wildermuthiibacteriota</taxon>
    </lineage>
</organism>
<name>A0A1G2RIN6_9BACT</name>
<dbReference type="Gene3D" id="3.40.1190.20">
    <property type="match status" value="1"/>
</dbReference>
<evidence type="ECO:0000259" key="3">
    <source>
        <dbReference type="Pfam" id="PF00294"/>
    </source>
</evidence>
<dbReference type="AlphaFoldDB" id="A0A1G2RIN6"/>
<dbReference type="Proteomes" id="UP000176917">
    <property type="component" value="Unassembled WGS sequence"/>
</dbReference>
<keyword evidence="2" id="KW-0418">Kinase</keyword>
<dbReference type="PANTHER" id="PTHR10584">
    <property type="entry name" value="SUGAR KINASE"/>
    <property type="match status" value="1"/>
</dbReference>
<comment type="caution">
    <text evidence="4">The sequence shown here is derived from an EMBL/GenBank/DDBJ whole genome shotgun (WGS) entry which is preliminary data.</text>
</comment>
<accession>A0A1G2RIN6</accession>
<evidence type="ECO:0000313" key="4">
    <source>
        <dbReference type="EMBL" id="OHA72713.1"/>
    </source>
</evidence>
<feature type="domain" description="Carbohydrate kinase PfkB" evidence="3">
    <location>
        <begin position="53"/>
        <end position="307"/>
    </location>
</feature>
<dbReference type="InterPro" id="IPR011611">
    <property type="entry name" value="PfkB_dom"/>
</dbReference>
<evidence type="ECO:0000313" key="5">
    <source>
        <dbReference type="Proteomes" id="UP000176917"/>
    </source>
</evidence>
<reference evidence="4 5" key="1">
    <citation type="journal article" date="2016" name="Nat. Commun.">
        <title>Thousands of microbial genomes shed light on interconnected biogeochemical processes in an aquifer system.</title>
        <authorList>
            <person name="Anantharaman K."/>
            <person name="Brown C.T."/>
            <person name="Hug L.A."/>
            <person name="Sharon I."/>
            <person name="Castelle C.J."/>
            <person name="Probst A.J."/>
            <person name="Thomas B.C."/>
            <person name="Singh A."/>
            <person name="Wilkins M.J."/>
            <person name="Karaoz U."/>
            <person name="Brodie E.L."/>
            <person name="Williams K.H."/>
            <person name="Hubbard S.S."/>
            <person name="Banfield J.F."/>
        </authorList>
    </citation>
    <scope>NUCLEOTIDE SEQUENCE [LARGE SCALE GENOMIC DNA]</scope>
</reference>